<feature type="region of interest" description="Disordered" evidence="13">
    <location>
        <begin position="323"/>
        <end position="351"/>
    </location>
</feature>
<keyword evidence="4" id="KW-0963">Cytoplasm</keyword>
<evidence type="ECO:0000256" key="2">
    <source>
        <dbReference type="ARBA" id="ARBA00004496"/>
    </source>
</evidence>
<feature type="compositionally biased region" description="Low complexity" evidence="13">
    <location>
        <begin position="486"/>
        <end position="498"/>
    </location>
</feature>
<feature type="region of interest" description="Disordered" evidence="13">
    <location>
        <begin position="156"/>
        <end position="190"/>
    </location>
</feature>
<reference evidence="15" key="3">
    <citation type="submission" date="2025-09" db="UniProtKB">
        <authorList>
            <consortium name="Ensembl"/>
        </authorList>
    </citation>
    <scope>IDENTIFICATION</scope>
</reference>
<dbReference type="InterPro" id="IPR001660">
    <property type="entry name" value="SAM"/>
</dbReference>
<proteinExistence type="inferred from homology"/>
<evidence type="ECO:0000256" key="4">
    <source>
        <dbReference type="ARBA" id="ARBA00022490"/>
    </source>
</evidence>
<feature type="domain" description="SAM" evidence="14">
    <location>
        <begin position="214"/>
        <end position="277"/>
    </location>
</feature>
<evidence type="ECO:0000256" key="12">
    <source>
        <dbReference type="ARBA" id="ARBA00041298"/>
    </source>
</evidence>
<dbReference type="Gene3D" id="1.10.150.50">
    <property type="entry name" value="Transcription Factor, Ets-1"/>
    <property type="match status" value="1"/>
</dbReference>
<evidence type="ECO:0000256" key="7">
    <source>
        <dbReference type="ARBA" id="ARBA00022845"/>
    </source>
</evidence>
<dbReference type="InterPro" id="IPR037093">
    <property type="entry name" value="PHAT_dom_sf"/>
</dbReference>
<evidence type="ECO:0000256" key="9">
    <source>
        <dbReference type="ARBA" id="ARBA00023273"/>
    </source>
</evidence>
<feature type="compositionally biased region" description="Basic and acidic residues" evidence="13">
    <location>
        <begin position="156"/>
        <end position="174"/>
    </location>
</feature>
<comment type="subcellular location">
    <subcellularLocation>
        <location evidence="1">Cell projection</location>
        <location evidence="1">Dendrite</location>
    </subcellularLocation>
    <subcellularLocation>
        <location evidence="2">Cytoplasm</location>
    </subcellularLocation>
    <subcellularLocation>
        <location evidence="10">Synapse</location>
        <location evidence="10">Synaptosome</location>
    </subcellularLocation>
</comment>
<organism evidence="15 16">
    <name type="scientific">Cynoglossus semilaevis</name>
    <name type="common">Tongue sole</name>
    <dbReference type="NCBI Taxonomy" id="244447"/>
    <lineage>
        <taxon>Eukaryota</taxon>
        <taxon>Metazoa</taxon>
        <taxon>Chordata</taxon>
        <taxon>Craniata</taxon>
        <taxon>Vertebrata</taxon>
        <taxon>Euteleostomi</taxon>
        <taxon>Actinopterygii</taxon>
        <taxon>Neopterygii</taxon>
        <taxon>Teleostei</taxon>
        <taxon>Neoteleostei</taxon>
        <taxon>Acanthomorphata</taxon>
        <taxon>Carangaria</taxon>
        <taxon>Pleuronectiformes</taxon>
        <taxon>Pleuronectoidei</taxon>
        <taxon>Cynoglossidae</taxon>
        <taxon>Cynoglossinae</taxon>
        <taxon>Cynoglossus</taxon>
    </lineage>
</organism>
<dbReference type="SMART" id="SM00454">
    <property type="entry name" value="SAM"/>
    <property type="match status" value="1"/>
</dbReference>
<dbReference type="PANTHER" id="PTHR12515">
    <property type="entry name" value="STERILE ALPHA MOTIF DOMAIN CONTAINING PROTEIN 4-RELATED"/>
    <property type="match status" value="1"/>
</dbReference>
<evidence type="ECO:0000256" key="5">
    <source>
        <dbReference type="ARBA" id="ARBA00022491"/>
    </source>
</evidence>
<evidence type="ECO:0000256" key="3">
    <source>
        <dbReference type="ARBA" id="ARBA00008232"/>
    </source>
</evidence>
<evidence type="ECO:0000313" key="15">
    <source>
        <dbReference type="Ensembl" id="ENSCSEP00000002344.1"/>
    </source>
</evidence>
<dbReference type="GO" id="GO:0030371">
    <property type="term" value="F:translation repressor activity"/>
    <property type="evidence" value="ECO:0007669"/>
    <property type="project" value="InterPro"/>
</dbReference>
<keyword evidence="16" id="KW-1185">Reference proteome</keyword>
<dbReference type="SUPFAM" id="SSF47769">
    <property type="entry name" value="SAM/Pointed domain"/>
    <property type="match status" value="1"/>
</dbReference>
<keyword evidence="5" id="KW-0678">Repressor</keyword>
<dbReference type="GO" id="GO:0045202">
    <property type="term" value="C:synapse"/>
    <property type="evidence" value="ECO:0007669"/>
    <property type="project" value="UniProtKB-SubCell"/>
</dbReference>
<dbReference type="Proteomes" id="UP000265120">
    <property type="component" value="Chromosome 5"/>
</dbReference>
<sequence length="583" mass="64231">MMFRDQVGVLASWFKGWNECEQTVALLSLLKRVSRTQARFLQLCLEHSLAECTELQVLEGEANSPGVISQWQNEPKDRVISLVLTHLPLLKPGNVEAKGEYMRLLPRILAHTIEHGHHLEESRQLLSYALIHPATSLEDRSALALWLNHLEERAAARGDSLERPPPRYGSDDRLNGWQSSRDTGLGGGWHQQQGCENGHLLLYPSSSVPATINTVGTGGTNVPTWLKSLRLHKYAALFSTMTYDEMMSLTEEQLEAQKVTKGARHKIVISIQKLKERQHLLRSLEKDVLEGSNLRGPLQELHQMIITPIKAFVGGEEGSLHRSLLGPDVKSSAPGSHLSSGGSGEAESGTSVIAEGDLPGQFTRVMGKVCTQLLVSRSDEDNISSYLQLIDKCLIHESFTETQKKRLMSWKQQVQRLFRSIPRKTLLDIAGYRTQRSRFGQSNSLPTTGCVGSGVSARRSLRQFQMPSRSLPGARLGLLGSGGLLGSTPRSSSSTPTGPKQGRQGLWFANPGGSNSMPSRSHSSVQRTRSLPVHTTPQTMVMFQQADLQLPVTEPDINNRLESLCLSMTEHALGDGADRTSTI</sequence>
<dbReference type="InterPro" id="IPR050897">
    <property type="entry name" value="SMAUG/VTS1_RNA-bind"/>
</dbReference>
<keyword evidence="7" id="KW-0810">Translation regulation</keyword>
<accession>A0A3P8UKG7</accession>
<dbReference type="AlphaFoldDB" id="A0A3P8UKG7"/>
<dbReference type="GO" id="GO:0000932">
    <property type="term" value="C:P-body"/>
    <property type="evidence" value="ECO:0007669"/>
    <property type="project" value="TreeGrafter"/>
</dbReference>
<dbReference type="GO" id="GO:0000289">
    <property type="term" value="P:nuclear-transcribed mRNA poly(A) tail shortening"/>
    <property type="evidence" value="ECO:0007669"/>
    <property type="project" value="TreeGrafter"/>
</dbReference>
<evidence type="ECO:0000259" key="14">
    <source>
        <dbReference type="SMART" id="SM00454"/>
    </source>
</evidence>
<evidence type="ECO:0000256" key="13">
    <source>
        <dbReference type="SAM" id="MobiDB-lite"/>
    </source>
</evidence>
<dbReference type="Pfam" id="PF00536">
    <property type="entry name" value="SAM_1"/>
    <property type="match status" value="1"/>
</dbReference>
<dbReference type="FunFam" id="1.10.150.50:FF:000013">
    <property type="entry name" value="Protein Smaug homolog 1 isoform 2"/>
    <property type="match status" value="1"/>
</dbReference>
<protein>
    <recommendedName>
        <fullName evidence="11">Protein Smaug homolog 1</fullName>
    </recommendedName>
    <alternativeName>
        <fullName evidence="12">Sterile alpha motif domain-containing protein 4A</fullName>
    </alternativeName>
</protein>
<name>A0A3P8UKG7_CYNSE</name>
<dbReference type="InterPro" id="IPR058599">
    <property type="entry name" value="PHAT_Smg/ZCCHC2-like"/>
</dbReference>
<keyword evidence="8" id="KW-0770">Synapse</keyword>
<feature type="compositionally biased region" description="Low complexity" evidence="13">
    <location>
        <begin position="331"/>
        <end position="351"/>
    </location>
</feature>
<dbReference type="PANTHER" id="PTHR12515:SF8">
    <property type="entry name" value="PROTEIN SMAUG HOMOLOG 1"/>
    <property type="match status" value="1"/>
</dbReference>
<feature type="region of interest" description="Disordered" evidence="13">
    <location>
        <begin position="482"/>
        <end position="530"/>
    </location>
</feature>
<dbReference type="GO" id="GO:0030425">
    <property type="term" value="C:dendrite"/>
    <property type="evidence" value="ECO:0007669"/>
    <property type="project" value="UniProtKB-SubCell"/>
</dbReference>
<dbReference type="Gene3D" id="1.25.40.170">
    <property type="entry name" value="Smaug, PHAT domain"/>
    <property type="match status" value="1"/>
</dbReference>
<evidence type="ECO:0000256" key="11">
    <source>
        <dbReference type="ARBA" id="ARBA00041183"/>
    </source>
</evidence>
<dbReference type="GO" id="GO:0003729">
    <property type="term" value="F:mRNA binding"/>
    <property type="evidence" value="ECO:0007669"/>
    <property type="project" value="TreeGrafter"/>
</dbReference>
<reference evidence="15 16" key="1">
    <citation type="journal article" date="2014" name="Nat. Genet.">
        <title>Whole-genome sequence of a flatfish provides insights into ZW sex chromosome evolution and adaptation to a benthic lifestyle.</title>
        <authorList>
            <person name="Chen S."/>
            <person name="Zhang G."/>
            <person name="Shao C."/>
            <person name="Huang Q."/>
            <person name="Liu G."/>
            <person name="Zhang P."/>
            <person name="Song W."/>
            <person name="An N."/>
            <person name="Chalopin D."/>
            <person name="Volff J.N."/>
            <person name="Hong Y."/>
            <person name="Li Q."/>
            <person name="Sha Z."/>
            <person name="Zhou H."/>
            <person name="Xie M."/>
            <person name="Yu Q."/>
            <person name="Liu Y."/>
            <person name="Xiang H."/>
            <person name="Wang N."/>
            <person name="Wu K."/>
            <person name="Yang C."/>
            <person name="Zhou Q."/>
            <person name="Liao X."/>
            <person name="Yang L."/>
            <person name="Hu Q."/>
            <person name="Zhang J."/>
            <person name="Meng L."/>
            <person name="Jin L."/>
            <person name="Tian Y."/>
            <person name="Lian J."/>
            <person name="Yang J."/>
            <person name="Miao G."/>
            <person name="Liu S."/>
            <person name="Liang Z."/>
            <person name="Yan F."/>
            <person name="Li Y."/>
            <person name="Sun B."/>
            <person name="Zhang H."/>
            <person name="Zhang J."/>
            <person name="Zhu Y."/>
            <person name="Du M."/>
            <person name="Zhao Y."/>
            <person name="Schartl M."/>
            <person name="Tang Q."/>
            <person name="Wang J."/>
        </authorList>
    </citation>
    <scope>NUCLEOTIDE SEQUENCE</scope>
</reference>
<dbReference type="Pfam" id="PF26034">
    <property type="entry name" value="PHAT_SMAUG"/>
    <property type="match status" value="1"/>
</dbReference>
<feature type="compositionally biased region" description="Polar residues" evidence="13">
    <location>
        <begin position="512"/>
        <end position="530"/>
    </location>
</feature>
<evidence type="ECO:0000313" key="16">
    <source>
        <dbReference type="Proteomes" id="UP000265120"/>
    </source>
</evidence>
<comment type="similarity">
    <text evidence="3">Belongs to the SMAUG family.</text>
</comment>
<dbReference type="InterPro" id="IPR013761">
    <property type="entry name" value="SAM/pointed_sf"/>
</dbReference>
<keyword evidence="6" id="KW-0771">Synaptosome</keyword>
<evidence type="ECO:0000256" key="8">
    <source>
        <dbReference type="ARBA" id="ARBA00023018"/>
    </source>
</evidence>
<dbReference type="Ensembl" id="ENSCSET00000002384.1">
    <property type="protein sequence ID" value="ENSCSEP00000002344.1"/>
    <property type="gene ID" value="ENSCSEG00000001562.1"/>
</dbReference>
<keyword evidence="9" id="KW-0966">Cell projection</keyword>
<evidence type="ECO:0000256" key="1">
    <source>
        <dbReference type="ARBA" id="ARBA00004279"/>
    </source>
</evidence>
<dbReference type="InterPro" id="IPR037634">
    <property type="entry name" value="Smaug_SAM"/>
</dbReference>
<dbReference type="CDD" id="cd09557">
    <property type="entry name" value="SAM_Smaug"/>
    <property type="match status" value="1"/>
</dbReference>
<evidence type="ECO:0000256" key="6">
    <source>
        <dbReference type="ARBA" id="ARBA00022599"/>
    </source>
</evidence>
<reference evidence="15" key="2">
    <citation type="submission" date="2025-08" db="UniProtKB">
        <authorList>
            <consortium name="Ensembl"/>
        </authorList>
    </citation>
    <scope>IDENTIFICATION</scope>
</reference>
<evidence type="ECO:0000256" key="10">
    <source>
        <dbReference type="ARBA" id="ARBA00034102"/>
    </source>
</evidence>
<dbReference type="GeneTree" id="ENSGT00940000157933"/>